<keyword evidence="3" id="KW-1185">Reference proteome</keyword>
<dbReference type="EMBL" id="JAVDPW010000001">
    <property type="protein sequence ID" value="MDR6287664.1"/>
    <property type="molecule type" value="Genomic_DNA"/>
</dbReference>
<accession>A0ABU1JGC1</accession>
<sequence length="180" mass="18791">MRVRHWLILALAPLVMAAAPQPVTAPVSLGFSVREGATPAHPALEKVEDGPCGAIARLRVDHIPDFKPSGVFATVPVVELNGKGEVVRSWRLPWDYTVSGLDGDWLLAAYAGKSDPLWIDPAGRLGVASAADARIALADDSARMVACPAGAKIPDGAQCLSVGDPSQRARRIVAAPGVCS</sequence>
<organism evidence="2 3">
    <name type="scientific">Inquilinus ginsengisoli</name>
    <dbReference type="NCBI Taxonomy" id="363840"/>
    <lineage>
        <taxon>Bacteria</taxon>
        <taxon>Pseudomonadati</taxon>
        <taxon>Pseudomonadota</taxon>
        <taxon>Alphaproteobacteria</taxon>
        <taxon>Rhodospirillales</taxon>
        <taxon>Rhodospirillaceae</taxon>
        <taxon>Inquilinus</taxon>
    </lineage>
</organism>
<gene>
    <name evidence="2" type="ORF">E9232_000163</name>
</gene>
<evidence type="ECO:0000313" key="2">
    <source>
        <dbReference type="EMBL" id="MDR6287664.1"/>
    </source>
</evidence>
<feature type="signal peptide" evidence="1">
    <location>
        <begin position="1"/>
        <end position="25"/>
    </location>
</feature>
<evidence type="ECO:0000313" key="3">
    <source>
        <dbReference type="Proteomes" id="UP001262410"/>
    </source>
</evidence>
<reference evidence="2 3" key="1">
    <citation type="submission" date="2023-07" db="EMBL/GenBank/DDBJ databases">
        <title>Sorghum-associated microbial communities from plants grown in Nebraska, USA.</title>
        <authorList>
            <person name="Schachtman D."/>
        </authorList>
    </citation>
    <scope>NUCLEOTIDE SEQUENCE [LARGE SCALE GENOMIC DNA]</scope>
    <source>
        <strain evidence="2 3">584</strain>
    </source>
</reference>
<dbReference type="RefSeq" id="WP_309791531.1">
    <property type="nucleotide sequence ID" value="NZ_JAVDPW010000001.1"/>
</dbReference>
<proteinExistence type="predicted"/>
<protein>
    <submittedName>
        <fullName evidence="2">Uncharacterized protein</fullName>
    </submittedName>
</protein>
<keyword evidence="1" id="KW-0732">Signal</keyword>
<comment type="caution">
    <text evidence="2">The sequence shown here is derived from an EMBL/GenBank/DDBJ whole genome shotgun (WGS) entry which is preliminary data.</text>
</comment>
<dbReference type="Proteomes" id="UP001262410">
    <property type="component" value="Unassembled WGS sequence"/>
</dbReference>
<feature type="chain" id="PRO_5047139688" evidence="1">
    <location>
        <begin position="26"/>
        <end position="180"/>
    </location>
</feature>
<evidence type="ECO:0000256" key="1">
    <source>
        <dbReference type="SAM" id="SignalP"/>
    </source>
</evidence>
<name>A0ABU1JGC1_9PROT</name>